<reference evidence="3" key="1">
    <citation type="submission" date="2025-08" db="UniProtKB">
        <authorList>
            <consortium name="RefSeq"/>
        </authorList>
    </citation>
    <scope>IDENTIFICATION</scope>
</reference>
<dbReference type="InParanoid" id="A0A7E5VM90"/>
<dbReference type="RefSeq" id="XP_026729397.1">
    <property type="nucleotide sequence ID" value="XM_026873596.1"/>
</dbReference>
<dbReference type="GO" id="GO:0006508">
    <property type="term" value="P:proteolysis"/>
    <property type="evidence" value="ECO:0007669"/>
    <property type="project" value="InterPro"/>
</dbReference>
<dbReference type="GeneID" id="113495031"/>
<accession>A0A7E5VM90</accession>
<proteinExistence type="predicted"/>
<dbReference type="PANTHER" id="PTHR24260:SF136">
    <property type="entry name" value="GH08193P-RELATED"/>
    <property type="match status" value="1"/>
</dbReference>
<dbReference type="InterPro" id="IPR051333">
    <property type="entry name" value="CLIP_Serine_Protease"/>
</dbReference>
<dbReference type="InterPro" id="IPR009003">
    <property type="entry name" value="Peptidase_S1_PA"/>
</dbReference>
<protein>
    <submittedName>
        <fullName evidence="3">Coagulation factor IX-like</fullName>
    </submittedName>
</protein>
<dbReference type="InterPro" id="IPR043504">
    <property type="entry name" value="Peptidase_S1_PA_chymotrypsin"/>
</dbReference>
<dbReference type="Gene3D" id="2.40.10.10">
    <property type="entry name" value="Trypsin-like serine proteases"/>
    <property type="match status" value="2"/>
</dbReference>
<name>A0A7E5VM90_TRINI</name>
<dbReference type="PROSITE" id="PS50240">
    <property type="entry name" value="TRYPSIN_DOM"/>
    <property type="match status" value="1"/>
</dbReference>
<evidence type="ECO:0000313" key="3">
    <source>
        <dbReference type="RefSeq" id="XP_026729397.1"/>
    </source>
</evidence>
<evidence type="ECO:0000313" key="2">
    <source>
        <dbReference type="Proteomes" id="UP000322000"/>
    </source>
</evidence>
<feature type="domain" description="Peptidase S1" evidence="1">
    <location>
        <begin position="1"/>
        <end position="236"/>
    </location>
</feature>
<dbReference type="PANTHER" id="PTHR24260">
    <property type="match status" value="1"/>
</dbReference>
<sequence>MVYLIRAPISPKNYDSWLCGGALVSERFIITSAACVRDVQHLYAIAGYRKYVSDEQINTDPCTTKKKKKVVYTSTPKSYTFVETKLEAWSDIDIALAEVESPYDFNDSSFEVLCSYIPAPILINYEAKYQIPGTDAIALGWGHSSIWRKPGDEINYNQQELHYASILLEDKEVCKRYYSHFKNMSEVIDKYMICSLGKGNIQENGEPYMKTASICLTPAQRAMGLVGMPVSRTSKL</sequence>
<dbReference type="GO" id="GO:0004252">
    <property type="term" value="F:serine-type endopeptidase activity"/>
    <property type="evidence" value="ECO:0007669"/>
    <property type="project" value="InterPro"/>
</dbReference>
<gene>
    <name evidence="3" type="primary">LOC113495031</name>
</gene>
<dbReference type="OrthoDB" id="7315458at2759"/>
<dbReference type="AlphaFoldDB" id="A0A7E5VM90"/>
<dbReference type="Pfam" id="PF00089">
    <property type="entry name" value="Trypsin"/>
    <property type="match status" value="1"/>
</dbReference>
<organism evidence="2 3">
    <name type="scientific">Trichoplusia ni</name>
    <name type="common">Cabbage looper</name>
    <dbReference type="NCBI Taxonomy" id="7111"/>
    <lineage>
        <taxon>Eukaryota</taxon>
        <taxon>Metazoa</taxon>
        <taxon>Ecdysozoa</taxon>
        <taxon>Arthropoda</taxon>
        <taxon>Hexapoda</taxon>
        <taxon>Insecta</taxon>
        <taxon>Pterygota</taxon>
        <taxon>Neoptera</taxon>
        <taxon>Endopterygota</taxon>
        <taxon>Lepidoptera</taxon>
        <taxon>Glossata</taxon>
        <taxon>Ditrysia</taxon>
        <taxon>Noctuoidea</taxon>
        <taxon>Noctuidae</taxon>
        <taxon>Plusiinae</taxon>
        <taxon>Trichoplusia</taxon>
    </lineage>
</organism>
<dbReference type="InterPro" id="IPR001254">
    <property type="entry name" value="Trypsin_dom"/>
</dbReference>
<dbReference type="KEGG" id="tnl:113495031"/>
<dbReference type="SUPFAM" id="SSF50494">
    <property type="entry name" value="Trypsin-like serine proteases"/>
    <property type="match status" value="1"/>
</dbReference>
<evidence type="ECO:0000259" key="1">
    <source>
        <dbReference type="PROSITE" id="PS50240"/>
    </source>
</evidence>
<dbReference type="Proteomes" id="UP000322000">
    <property type="component" value="Chromosome 6"/>
</dbReference>
<keyword evidence="2" id="KW-1185">Reference proteome</keyword>